<dbReference type="EMBL" id="AYXG01000033">
    <property type="protein sequence ID" value="EWC63810.1"/>
    <property type="molecule type" value="Genomic_DNA"/>
</dbReference>
<name>W7IS97_9PSEU</name>
<evidence type="ECO:0000313" key="2">
    <source>
        <dbReference type="Proteomes" id="UP000019277"/>
    </source>
</evidence>
<keyword evidence="2" id="KW-1185">Reference proteome</keyword>
<dbReference type="RefSeq" id="WP_052020689.1">
    <property type="nucleotide sequence ID" value="NZ_AYXG01000033.1"/>
</dbReference>
<dbReference type="PATRIC" id="fig|909613.9.peg.915"/>
<sequence length="94" mass="9846">MFEPILANYTRDGDDWKVEVTGGDEVLTATAPGLIAARDQADQLAERIAPGDQPRTVVHTLDGDALGFTTAYLTARLATPPPGPPPATDEATTA</sequence>
<dbReference type="OrthoDB" id="5189274at2"/>
<dbReference type="Proteomes" id="UP000019277">
    <property type="component" value="Unassembled WGS sequence"/>
</dbReference>
<accession>W7IS97</accession>
<gene>
    <name evidence="1" type="ORF">UO65_0899</name>
</gene>
<dbReference type="AlphaFoldDB" id="W7IS97"/>
<dbReference type="STRING" id="909613.UO65_0899"/>
<organism evidence="1 2">
    <name type="scientific">Actinokineospora spheciospongiae</name>
    <dbReference type="NCBI Taxonomy" id="909613"/>
    <lineage>
        <taxon>Bacteria</taxon>
        <taxon>Bacillati</taxon>
        <taxon>Actinomycetota</taxon>
        <taxon>Actinomycetes</taxon>
        <taxon>Pseudonocardiales</taxon>
        <taxon>Pseudonocardiaceae</taxon>
        <taxon>Actinokineospora</taxon>
    </lineage>
</organism>
<comment type="caution">
    <text evidence="1">The sequence shown here is derived from an EMBL/GenBank/DDBJ whole genome shotgun (WGS) entry which is preliminary data.</text>
</comment>
<reference evidence="1 2" key="1">
    <citation type="journal article" date="2014" name="Genome Announc.">
        <title>Draft Genome Sequence of the Antitrypanosomally Active Sponge-Associated Bacterium Actinokineospora sp. Strain EG49.</title>
        <authorList>
            <person name="Harjes J."/>
            <person name="Ryu T."/>
            <person name="Abdelmohsen U.R."/>
            <person name="Moitinho-Silva L."/>
            <person name="Horn H."/>
            <person name="Ravasi T."/>
            <person name="Hentschel U."/>
        </authorList>
    </citation>
    <scope>NUCLEOTIDE SEQUENCE [LARGE SCALE GENOMIC DNA]</scope>
    <source>
        <strain evidence="1 2">EG49</strain>
    </source>
</reference>
<dbReference type="eggNOG" id="ENOG50341J9">
    <property type="taxonomic scope" value="Bacteria"/>
</dbReference>
<proteinExistence type="predicted"/>
<protein>
    <submittedName>
        <fullName evidence="1">Uncharacterized protein</fullName>
    </submittedName>
</protein>
<evidence type="ECO:0000313" key="1">
    <source>
        <dbReference type="EMBL" id="EWC63810.1"/>
    </source>
</evidence>
<accession>A0A8E3BDW4</accession>